<evidence type="ECO:0000256" key="3">
    <source>
        <dbReference type="SAM" id="MobiDB-lite"/>
    </source>
</evidence>
<feature type="coiled-coil region" evidence="2">
    <location>
        <begin position="428"/>
        <end position="483"/>
    </location>
</feature>
<accession>A0AAD5SL90</accession>
<gene>
    <name evidence="5" type="ORF">HK097_011202</name>
</gene>
<organism evidence="5 6">
    <name type="scientific">Rhizophlyctis rosea</name>
    <dbReference type="NCBI Taxonomy" id="64517"/>
    <lineage>
        <taxon>Eukaryota</taxon>
        <taxon>Fungi</taxon>
        <taxon>Fungi incertae sedis</taxon>
        <taxon>Chytridiomycota</taxon>
        <taxon>Chytridiomycota incertae sedis</taxon>
        <taxon>Chytridiomycetes</taxon>
        <taxon>Rhizophlyctidales</taxon>
        <taxon>Rhizophlyctidaceae</taxon>
        <taxon>Rhizophlyctis</taxon>
    </lineage>
</organism>
<evidence type="ECO:0000313" key="6">
    <source>
        <dbReference type="Proteomes" id="UP001212841"/>
    </source>
</evidence>
<feature type="compositionally biased region" description="Basic and acidic residues" evidence="3">
    <location>
        <begin position="1"/>
        <end position="10"/>
    </location>
</feature>
<dbReference type="Proteomes" id="UP001212841">
    <property type="component" value="Unassembled WGS sequence"/>
</dbReference>
<dbReference type="Pfam" id="PF21771">
    <property type="entry name" value="CFAP58_CC"/>
    <property type="match status" value="1"/>
</dbReference>
<reference evidence="5" key="1">
    <citation type="submission" date="2020-05" db="EMBL/GenBank/DDBJ databases">
        <title>Phylogenomic resolution of chytrid fungi.</title>
        <authorList>
            <person name="Stajich J.E."/>
            <person name="Amses K."/>
            <person name="Simmons R."/>
            <person name="Seto K."/>
            <person name="Myers J."/>
            <person name="Bonds A."/>
            <person name="Quandt C.A."/>
            <person name="Barry K."/>
            <person name="Liu P."/>
            <person name="Grigoriev I."/>
            <person name="Longcore J.E."/>
            <person name="James T.Y."/>
        </authorList>
    </citation>
    <scope>NUCLEOTIDE SEQUENCE</scope>
    <source>
        <strain evidence="5">JEL0318</strain>
    </source>
</reference>
<feature type="compositionally biased region" description="Polar residues" evidence="3">
    <location>
        <begin position="1062"/>
        <end position="1072"/>
    </location>
</feature>
<proteinExistence type="predicted"/>
<dbReference type="PANTHER" id="PTHR32083">
    <property type="entry name" value="CILIA AND FLAGELLA-ASSOCIATED PROTEIN 58-RELATED"/>
    <property type="match status" value="1"/>
</dbReference>
<comment type="caution">
    <text evidence="5">The sequence shown here is derived from an EMBL/GenBank/DDBJ whole genome shotgun (WGS) entry which is preliminary data.</text>
</comment>
<evidence type="ECO:0000259" key="4">
    <source>
        <dbReference type="Pfam" id="PF21771"/>
    </source>
</evidence>
<keyword evidence="1 2" id="KW-0175">Coiled coil</keyword>
<dbReference type="GO" id="GO:0005856">
    <property type="term" value="C:cytoskeleton"/>
    <property type="evidence" value="ECO:0007669"/>
    <property type="project" value="TreeGrafter"/>
</dbReference>
<feature type="compositionally biased region" description="Low complexity" evidence="3">
    <location>
        <begin position="31"/>
        <end position="44"/>
    </location>
</feature>
<feature type="region of interest" description="Disordered" evidence="3">
    <location>
        <begin position="1034"/>
        <end position="1104"/>
    </location>
</feature>
<feature type="domain" description="Cilia- and flagella-associated protein 58 central coiled coil" evidence="4">
    <location>
        <begin position="465"/>
        <end position="764"/>
    </location>
</feature>
<feature type="coiled-coil region" evidence="2">
    <location>
        <begin position="190"/>
        <end position="378"/>
    </location>
</feature>
<keyword evidence="6" id="KW-1185">Reference proteome</keyword>
<evidence type="ECO:0000256" key="2">
    <source>
        <dbReference type="SAM" id="Coils"/>
    </source>
</evidence>
<sequence length="1104" mass="123937">MDGDTPHPDSGEESATARTPDGATQQSADSAPATTPEIAAPAIPGDTAIGNPPAEHVNVPKKPETLAQADQTVAAATTDHPTHASPPQTLPPEPETPKISVPGEDERDEHDHLVNSMNGEVDDTVRATSQDDIFAKFRAEYEKMHRAAIRSWDHSQKMFSQYRDYYGEFLANDASKQESAKTTMADQQTLKTLKAQIKRAEEMVEASGHREELSKEELRQLRADVTNLNATLKQGVGLSAVQERTLQELTQTKEQATKELEQELEKIVRLRNSIIDMSEKIKQADQQKRDFERETYDLKEKGALKKSDIDQELRTKERLERDLRELRVVVAVKSQEVRGKQDAVNRGTDEINVLESQIKNQKQMMEKLMKDEESLTVRTIKLQEEADQQMTLTSQLMEENAGLNTELKIREMELAKNRNEVRKVGRIKEALAKKIKLGEEQKLEAEMERKDIRALYETTLADIESTKHLVDSHKKSIDDLTRERGILANNYEKASGDVQKSAHMSLLCRQTRHNIELELARFNKEVTSLSKHIKQLEADRDGYIAEAAQIQALCVAALQDIKQKEIEIFEYKKRTMHADTKLKHQQNLYEAVQSDRNLHSKHLVESLAEIAEMKRKLKIINFQINGYKEDINAKDAALANEAAENAKLTKEVETINEEIKTLKYQVEVAQSYIRAQTAEEMKLTQFVKEAESERARQENALQVLISERDNLNNQLIRRNEELAQVYNKIKTQTSALVRGEIAYRERLKAITNLQTSIRTLRAHHAELKTETSQQKALTHQICRLTADLTRERTRMKALEEELENPINVHRWRKLEGSNPKAFELLQMLHTVQKKLIAKAKEDSEKEQLIQCKEQLYLHLKSLLAKQVGPEAIEQVGDYKRILKDKTAQLNHMETELNMYQAQVREHRYAIAQLDKGMRDVGAKFMKTYKGALGKVGKGGKGLLLRDRFGVPLSAISSDDDRDGWGRTSRTGTSPESLTDGEVGMAAAAEPDGEDKHADEVAATAEDMAVSESDGDQEVAEAVVDVGAPDVVVGLGAAETPEPLQDSVTATEGFATAPEGTAPAQSEVPSGQAASELEALDGGQPQPDAPTPFYNPEQPHDLPPE</sequence>
<feature type="compositionally biased region" description="Low complexity" evidence="3">
    <location>
        <begin position="65"/>
        <end position="79"/>
    </location>
</feature>
<dbReference type="AlphaFoldDB" id="A0AAD5SL90"/>
<feature type="region of interest" description="Disordered" evidence="3">
    <location>
        <begin position="1"/>
        <end position="106"/>
    </location>
</feature>
<feature type="compositionally biased region" description="Polar residues" evidence="3">
    <location>
        <begin position="967"/>
        <end position="976"/>
    </location>
</feature>
<dbReference type="InterPro" id="IPR049270">
    <property type="entry name" value="CFAP58_CC"/>
</dbReference>
<evidence type="ECO:0000313" key="5">
    <source>
        <dbReference type="EMBL" id="KAJ3057197.1"/>
    </source>
</evidence>
<protein>
    <recommendedName>
        <fullName evidence="4">Cilia- and flagella-associated protein 58 central coiled coil domain-containing protein</fullName>
    </recommendedName>
</protein>
<dbReference type="PANTHER" id="PTHR32083:SF0">
    <property type="entry name" value="CILIA AND FLAGELLA-ASSOCIATED PROTEIN 58"/>
    <property type="match status" value="1"/>
</dbReference>
<name>A0AAD5SL90_9FUNG</name>
<feature type="coiled-coil region" evidence="2">
    <location>
        <begin position="638"/>
        <end position="770"/>
    </location>
</feature>
<dbReference type="EMBL" id="JADGJD010000009">
    <property type="protein sequence ID" value="KAJ3057197.1"/>
    <property type="molecule type" value="Genomic_DNA"/>
</dbReference>
<feature type="region of interest" description="Disordered" evidence="3">
    <location>
        <begin position="955"/>
        <end position="981"/>
    </location>
</feature>
<feature type="coiled-coil region" evidence="2">
    <location>
        <begin position="519"/>
        <end position="553"/>
    </location>
</feature>
<evidence type="ECO:0000256" key="1">
    <source>
        <dbReference type="ARBA" id="ARBA00023054"/>
    </source>
</evidence>